<dbReference type="Pfam" id="PF08368">
    <property type="entry name" value="FAST_2"/>
    <property type="match status" value="1"/>
</dbReference>
<sequence length="131" mass="14480">MLGEVLGGINCARVAVLTPYFYTANFECVLDRQGQPVPYTTPSRLQISEEGKVQWASSATEQERMELPTGAQRIALDFFDAKSFCKNSQHVKGEIHLRKRHLEILGSHVIQGEVGPGRREDLCPPPGTGSQ</sequence>
<evidence type="ECO:0000259" key="1">
    <source>
        <dbReference type="Pfam" id="PF08368"/>
    </source>
</evidence>
<protein>
    <submittedName>
        <fullName evidence="3">FAST kinase domain-containing protein 1, mitochondrial-like</fullName>
    </submittedName>
</protein>
<dbReference type="Proteomes" id="UP000515152">
    <property type="component" value="Chromosome 2"/>
</dbReference>
<name>A0A8M1KMF1_CLUHA</name>
<dbReference type="GeneID" id="122133329"/>
<evidence type="ECO:0000313" key="3">
    <source>
        <dbReference type="RefSeq" id="XP_042565236.1"/>
    </source>
</evidence>
<dbReference type="InterPro" id="IPR013579">
    <property type="entry name" value="FAST_2"/>
</dbReference>
<accession>A0A8M1KMF1</accession>
<reference evidence="3" key="1">
    <citation type="submission" date="2025-08" db="UniProtKB">
        <authorList>
            <consortium name="RefSeq"/>
        </authorList>
    </citation>
    <scope>IDENTIFICATION</scope>
</reference>
<gene>
    <name evidence="3" type="primary">LOC122133329</name>
</gene>
<proteinExistence type="predicted"/>
<dbReference type="OrthoDB" id="385235at2759"/>
<dbReference type="RefSeq" id="XP_042565236.1">
    <property type="nucleotide sequence ID" value="XM_042709302.1"/>
</dbReference>
<evidence type="ECO:0000313" key="2">
    <source>
        <dbReference type="Proteomes" id="UP000515152"/>
    </source>
</evidence>
<organism evidence="2 3">
    <name type="scientific">Clupea harengus</name>
    <name type="common">Atlantic herring</name>
    <dbReference type="NCBI Taxonomy" id="7950"/>
    <lineage>
        <taxon>Eukaryota</taxon>
        <taxon>Metazoa</taxon>
        <taxon>Chordata</taxon>
        <taxon>Craniata</taxon>
        <taxon>Vertebrata</taxon>
        <taxon>Euteleostomi</taxon>
        <taxon>Actinopterygii</taxon>
        <taxon>Neopterygii</taxon>
        <taxon>Teleostei</taxon>
        <taxon>Clupei</taxon>
        <taxon>Clupeiformes</taxon>
        <taxon>Clupeoidei</taxon>
        <taxon>Clupeidae</taxon>
        <taxon>Clupea</taxon>
    </lineage>
</organism>
<dbReference type="KEGG" id="char:122133329"/>
<keyword evidence="2" id="KW-1185">Reference proteome</keyword>
<feature type="domain" description="FAST kinase-like protein subdomain 2" evidence="1">
    <location>
        <begin position="1"/>
        <end position="38"/>
    </location>
</feature>
<dbReference type="AlphaFoldDB" id="A0A8M1KMF1"/>